<gene>
    <name evidence="2" type="ORF">Q604_UNBC12457G0001</name>
</gene>
<evidence type="ECO:0000256" key="1">
    <source>
        <dbReference type="SAM" id="Phobius"/>
    </source>
</evidence>
<organism evidence="2">
    <name type="scientific">human gut metagenome</name>
    <dbReference type="NCBI Taxonomy" id="408170"/>
    <lineage>
        <taxon>unclassified sequences</taxon>
        <taxon>metagenomes</taxon>
        <taxon>organismal metagenomes</taxon>
    </lineage>
</organism>
<keyword evidence="1" id="KW-0472">Membrane</keyword>
<evidence type="ECO:0000313" key="2">
    <source>
        <dbReference type="EMBL" id="ETJ33096.1"/>
    </source>
</evidence>
<feature type="non-terminal residue" evidence="2">
    <location>
        <position position="1"/>
    </location>
</feature>
<name>W1XSI6_9ZZZZ</name>
<protein>
    <submittedName>
        <fullName evidence="2">Uncharacterized protein</fullName>
    </submittedName>
</protein>
<keyword evidence="1" id="KW-0812">Transmembrane</keyword>
<keyword evidence="1" id="KW-1133">Transmembrane helix</keyword>
<dbReference type="AlphaFoldDB" id="W1XSI6"/>
<feature type="transmembrane region" description="Helical" evidence="1">
    <location>
        <begin position="14"/>
        <end position="31"/>
    </location>
</feature>
<comment type="caution">
    <text evidence="2">The sequence shown here is derived from an EMBL/GenBank/DDBJ whole genome shotgun (WGS) entry which is preliminary data.</text>
</comment>
<accession>W1XSI6</accession>
<reference evidence="2" key="1">
    <citation type="submission" date="2013-12" db="EMBL/GenBank/DDBJ databases">
        <title>A Varibaculum cambriense genome reconstructed from a premature infant gut community with otherwise low bacterial novelty that shifts toward anaerobic metabolism during the third week of life.</title>
        <authorList>
            <person name="Brown C.T."/>
            <person name="Sharon I."/>
            <person name="Thomas B.C."/>
            <person name="Castelle C.J."/>
            <person name="Morowitz M.J."/>
            <person name="Banfield J.F."/>
        </authorList>
    </citation>
    <scope>NUCLEOTIDE SEQUENCE</scope>
</reference>
<proteinExistence type="predicted"/>
<sequence length="44" mass="5258">VIEVSNPPEYANTTFSFIFIIPLNYFYYFILNFKLEITSFKISL</sequence>
<dbReference type="EMBL" id="AZMM01012457">
    <property type="protein sequence ID" value="ETJ33096.1"/>
    <property type="molecule type" value="Genomic_DNA"/>
</dbReference>